<dbReference type="Proteomes" id="UP000015453">
    <property type="component" value="Unassembled WGS sequence"/>
</dbReference>
<feature type="transmembrane region" description="Helical" evidence="1">
    <location>
        <begin position="126"/>
        <end position="148"/>
    </location>
</feature>
<keyword evidence="1" id="KW-1133">Transmembrane helix</keyword>
<dbReference type="InterPro" id="IPR044793">
    <property type="entry name" value="SIS3"/>
</dbReference>
<gene>
    <name evidence="2" type="ORF">M569_08286</name>
</gene>
<dbReference type="PANTHER" id="PTHR47179">
    <property type="entry name" value="E3 UBIQUITIN-PROTEIN LIGASE SIS3"/>
    <property type="match status" value="1"/>
</dbReference>
<dbReference type="AlphaFoldDB" id="S8CNV9"/>
<feature type="non-terminal residue" evidence="2">
    <location>
        <position position="222"/>
    </location>
</feature>
<evidence type="ECO:0000313" key="3">
    <source>
        <dbReference type="Proteomes" id="UP000015453"/>
    </source>
</evidence>
<keyword evidence="1" id="KW-0472">Membrane</keyword>
<feature type="transmembrane region" description="Helical" evidence="1">
    <location>
        <begin position="42"/>
        <end position="64"/>
    </location>
</feature>
<keyword evidence="3" id="KW-1185">Reference proteome</keyword>
<feature type="transmembrane region" description="Helical" evidence="1">
    <location>
        <begin position="12"/>
        <end position="30"/>
    </location>
</feature>
<accession>S8CNV9</accession>
<name>S8CNV9_9LAMI</name>
<dbReference type="PANTHER" id="PTHR47179:SF1">
    <property type="entry name" value="E3 UBIQUITIN-PROTEIN LIGASE SIS3"/>
    <property type="match status" value="1"/>
</dbReference>
<dbReference type="GO" id="GO:0004842">
    <property type="term" value="F:ubiquitin-protein transferase activity"/>
    <property type="evidence" value="ECO:0007669"/>
    <property type="project" value="InterPro"/>
</dbReference>
<sequence length="222" mass="25295">MAVNGVNFKWYDGFFLSMLAISTIIVAVNWEKYQECRYPLHIWIVVDYTTVFIFRVLMFVDNGLASGLGLDLGSEQRYARFCGRLVVLTILVLLLYPFLISWSVIGTLWFIRSRDCMPQDGQQWGFLIWLFFSYCGLLSMACVCIGKWRARRHVHLLRGQQGIPVSEFGVIIDMIRVPDWAIEAAAGQELRGMGGQDAAAFQPGLFLTPAQVNCLFSTRQEM</sequence>
<reference evidence="2 3" key="1">
    <citation type="journal article" date="2013" name="BMC Genomics">
        <title>The miniature genome of a carnivorous plant Genlisea aurea contains a low number of genes and short non-coding sequences.</title>
        <authorList>
            <person name="Leushkin E.V."/>
            <person name="Sutormin R.A."/>
            <person name="Nabieva E.R."/>
            <person name="Penin A.A."/>
            <person name="Kondrashov A.S."/>
            <person name="Logacheva M.D."/>
        </authorList>
    </citation>
    <scope>NUCLEOTIDE SEQUENCE [LARGE SCALE GENOMIC DNA]</scope>
</reference>
<evidence type="ECO:0000313" key="2">
    <source>
        <dbReference type="EMBL" id="EPS66491.1"/>
    </source>
</evidence>
<evidence type="ECO:0000256" key="1">
    <source>
        <dbReference type="SAM" id="Phobius"/>
    </source>
</evidence>
<proteinExistence type="predicted"/>
<dbReference type="EMBL" id="AUSU01003651">
    <property type="protein sequence ID" value="EPS66491.1"/>
    <property type="molecule type" value="Genomic_DNA"/>
</dbReference>
<feature type="transmembrane region" description="Helical" evidence="1">
    <location>
        <begin position="85"/>
        <end position="111"/>
    </location>
</feature>
<protein>
    <submittedName>
        <fullName evidence="2">Uncharacterized protein</fullName>
    </submittedName>
</protein>
<dbReference type="GO" id="GO:0010182">
    <property type="term" value="P:sugar mediated signaling pathway"/>
    <property type="evidence" value="ECO:0007669"/>
    <property type="project" value="InterPro"/>
</dbReference>
<comment type="caution">
    <text evidence="2">The sequence shown here is derived from an EMBL/GenBank/DDBJ whole genome shotgun (WGS) entry which is preliminary data.</text>
</comment>
<organism evidence="2 3">
    <name type="scientific">Genlisea aurea</name>
    <dbReference type="NCBI Taxonomy" id="192259"/>
    <lineage>
        <taxon>Eukaryota</taxon>
        <taxon>Viridiplantae</taxon>
        <taxon>Streptophyta</taxon>
        <taxon>Embryophyta</taxon>
        <taxon>Tracheophyta</taxon>
        <taxon>Spermatophyta</taxon>
        <taxon>Magnoliopsida</taxon>
        <taxon>eudicotyledons</taxon>
        <taxon>Gunneridae</taxon>
        <taxon>Pentapetalae</taxon>
        <taxon>asterids</taxon>
        <taxon>lamiids</taxon>
        <taxon>Lamiales</taxon>
        <taxon>Lentibulariaceae</taxon>
        <taxon>Genlisea</taxon>
    </lineage>
</organism>
<dbReference type="OrthoDB" id="8062037at2759"/>
<keyword evidence="1" id="KW-0812">Transmembrane</keyword>